<accession>A0AAD3Y3D8</accession>
<dbReference type="EMBL" id="BSYO01000030">
    <property type="protein sequence ID" value="GMH25874.1"/>
    <property type="molecule type" value="Genomic_DNA"/>
</dbReference>
<keyword evidence="2" id="KW-0067">ATP-binding</keyword>
<name>A0AAD3Y3D8_NEPGR</name>
<sequence length="114" mass="13419">MCLALADDTYDEPKFRMNKVARLNLRVRLGDVVSMHQCPDVKNRKRVHSLPLDDTIKTVTGNLFNAYLKPYFLEDYRPMQKQVAQTWELVELLLRLPQFPKSIGVKLQKRILLY</sequence>
<dbReference type="GO" id="GO:0005524">
    <property type="term" value="F:ATP binding"/>
    <property type="evidence" value="ECO:0007669"/>
    <property type="project" value="UniProtKB-KW"/>
</dbReference>
<organism evidence="3 4">
    <name type="scientific">Nepenthes gracilis</name>
    <name type="common">Slender pitcher plant</name>
    <dbReference type="NCBI Taxonomy" id="150966"/>
    <lineage>
        <taxon>Eukaryota</taxon>
        <taxon>Viridiplantae</taxon>
        <taxon>Streptophyta</taxon>
        <taxon>Embryophyta</taxon>
        <taxon>Tracheophyta</taxon>
        <taxon>Spermatophyta</taxon>
        <taxon>Magnoliopsida</taxon>
        <taxon>eudicotyledons</taxon>
        <taxon>Gunneridae</taxon>
        <taxon>Pentapetalae</taxon>
        <taxon>Caryophyllales</taxon>
        <taxon>Nepenthaceae</taxon>
        <taxon>Nepenthes</taxon>
    </lineage>
</organism>
<evidence type="ECO:0000313" key="4">
    <source>
        <dbReference type="Proteomes" id="UP001279734"/>
    </source>
</evidence>
<protein>
    <submittedName>
        <fullName evidence="3">Uncharacterized protein</fullName>
    </submittedName>
</protein>
<evidence type="ECO:0000256" key="1">
    <source>
        <dbReference type="ARBA" id="ARBA00022741"/>
    </source>
</evidence>
<evidence type="ECO:0000313" key="3">
    <source>
        <dbReference type="EMBL" id="GMH25874.1"/>
    </source>
</evidence>
<keyword evidence="4" id="KW-1185">Reference proteome</keyword>
<dbReference type="SUPFAM" id="SSF50692">
    <property type="entry name" value="ADC-like"/>
    <property type="match status" value="1"/>
</dbReference>
<comment type="caution">
    <text evidence="3">The sequence shown here is derived from an EMBL/GenBank/DDBJ whole genome shotgun (WGS) entry which is preliminary data.</text>
</comment>
<dbReference type="Gene3D" id="2.40.40.20">
    <property type="match status" value="1"/>
</dbReference>
<proteinExistence type="predicted"/>
<keyword evidence="1" id="KW-0547">Nucleotide-binding</keyword>
<dbReference type="SUPFAM" id="SSF54585">
    <property type="entry name" value="Cdc48 domain 2-like"/>
    <property type="match status" value="1"/>
</dbReference>
<dbReference type="Proteomes" id="UP001279734">
    <property type="component" value="Unassembled WGS sequence"/>
</dbReference>
<reference evidence="3" key="1">
    <citation type="submission" date="2023-05" db="EMBL/GenBank/DDBJ databases">
        <title>Nepenthes gracilis genome sequencing.</title>
        <authorList>
            <person name="Fukushima K."/>
        </authorList>
    </citation>
    <scope>NUCLEOTIDE SEQUENCE</scope>
    <source>
        <strain evidence="3">SING2019-196</strain>
    </source>
</reference>
<dbReference type="InterPro" id="IPR029067">
    <property type="entry name" value="CDC48_domain_2-like_sf"/>
</dbReference>
<evidence type="ECO:0000256" key="2">
    <source>
        <dbReference type="ARBA" id="ARBA00022840"/>
    </source>
</evidence>
<dbReference type="Gene3D" id="3.10.330.10">
    <property type="match status" value="1"/>
</dbReference>
<gene>
    <name evidence="3" type="ORF">Nepgr_027717</name>
</gene>
<dbReference type="InterPro" id="IPR009010">
    <property type="entry name" value="Asp_de-COase-like_dom_sf"/>
</dbReference>
<dbReference type="AlphaFoldDB" id="A0AAD3Y3D8"/>